<dbReference type="EMBL" id="JAUUTY010000007">
    <property type="protein sequence ID" value="KAK1609009.1"/>
    <property type="molecule type" value="Genomic_DNA"/>
</dbReference>
<dbReference type="InterPro" id="IPR043128">
    <property type="entry name" value="Rev_trsase/Diguanyl_cyclase"/>
</dbReference>
<evidence type="ECO:0000313" key="4">
    <source>
        <dbReference type="Proteomes" id="UP001231189"/>
    </source>
</evidence>
<reference evidence="3" key="1">
    <citation type="submission" date="2023-07" db="EMBL/GenBank/DDBJ databases">
        <title>A chromosome-level genome assembly of Lolium multiflorum.</title>
        <authorList>
            <person name="Chen Y."/>
            <person name="Copetti D."/>
            <person name="Kolliker R."/>
            <person name="Studer B."/>
        </authorList>
    </citation>
    <scope>NUCLEOTIDE SEQUENCE</scope>
    <source>
        <strain evidence="3">02402/16</strain>
        <tissue evidence="3">Leaf</tissue>
    </source>
</reference>
<name>A0AAD8QVY9_LOLMU</name>
<dbReference type="Proteomes" id="UP001231189">
    <property type="component" value="Unassembled WGS sequence"/>
</dbReference>
<keyword evidence="4" id="KW-1185">Reference proteome</keyword>
<dbReference type="Gene3D" id="3.30.70.270">
    <property type="match status" value="1"/>
</dbReference>
<dbReference type="InterPro" id="IPR043502">
    <property type="entry name" value="DNA/RNA_pol_sf"/>
</dbReference>
<feature type="region of interest" description="Disordered" evidence="1">
    <location>
        <begin position="1"/>
        <end position="40"/>
    </location>
</feature>
<evidence type="ECO:0000313" key="3">
    <source>
        <dbReference type="EMBL" id="KAK1609009.1"/>
    </source>
</evidence>
<sequence>MAAPIRLGPLACGSDSSRSSSSTKSSDGETSSTSSIKPATGGDLANLFGGMSFRSFTDSDLGSDSESVDSLSFIDKSTLIREVFADRYDAVTDPEDKQSRPTYHQVYVRRVKTMSFGLKNAGATYQRMMQKCLATQIGKNVQVYIDDVVITTKKGSSLIDDLKETFDNLDKFRLKLNTTKCSFGVLAGELLGYLVSSRGIEANLEKIQAIATMRKLTKLKEIHQLTGRVTALSRLNNDEADVLANIGSQCLVIPPGVFWEEITERSTKAKKQPKKKEKLEKDSGAPAGSEANTSGDEEEPHEVMVVQVPWM</sequence>
<comment type="caution">
    <text evidence="3">The sequence shown here is derived from an EMBL/GenBank/DDBJ whole genome shotgun (WGS) entry which is preliminary data.</text>
</comment>
<protein>
    <recommendedName>
        <fullName evidence="2">Reverse transcriptase domain-containing protein</fullName>
    </recommendedName>
</protein>
<dbReference type="CDD" id="cd01647">
    <property type="entry name" value="RT_LTR"/>
    <property type="match status" value="1"/>
</dbReference>
<dbReference type="PANTHER" id="PTHR24559">
    <property type="entry name" value="TRANSPOSON TY3-I GAG-POL POLYPROTEIN"/>
    <property type="match status" value="1"/>
</dbReference>
<feature type="domain" description="Reverse transcriptase" evidence="2">
    <location>
        <begin position="111"/>
        <end position="193"/>
    </location>
</feature>
<organism evidence="3 4">
    <name type="scientific">Lolium multiflorum</name>
    <name type="common">Italian ryegrass</name>
    <name type="synonym">Lolium perenne subsp. multiflorum</name>
    <dbReference type="NCBI Taxonomy" id="4521"/>
    <lineage>
        <taxon>Eukaryota</taxon>
        <taxon>Viridiplantae</taxon>
        <taxon>Streptophyta</taxon>
        <taxon>Embryophyta</taxon>
        <taxon>Tracheophyta</taxon>
        <taxon>Spermatophyta</taxon>
        <taxon>Magnoliopsida</taxon>
        <taxon>Liliopsida</taxon>
        <taxon>Poales</taxon>
        <taxon>Poaceae</taxon>
        <taxon>BOP clade</taxon>
        <taxon>Pooideae</taxon>
        <taxon>Poodae</taxon>
        <taxon>Poeae</taxon>
        <taxon>Poeae Chloroplast Group 2 (Poeae type)</taxon>
        <taxon>Loliodinae</taxon>
        <taxon>Loliinae</taxon>
        <taxon>Lolium</taxon>
    </lineage>
</organism>
<accession>A0AAD8QVY9</accession>
<dbReference type="SUPFAM" id="SSF56672">
    <property type="entry name" value="DNA/RNA polymerases"/>
    <property type="match status" value="1"/>
</dbReference>
<dbReference type="AlphaFoldDB" id="A0AAD8QVY9"/>
<evidence type="ECO:0000256" key="1">
    <source>
        <dbReference type="SAM" id="MobiDB-lite"/>
    </source>
</evidence>
<proteinExistence type="predicted"/>
<evidence type="ECO:0000259" key="2">
    <source>
        <dbReference type="Pfam" id="PF00078"/>
    </source>
</evidence>
<dbReference type="InterPro" id="IPR000477">
    <property type="entry name" value="RT_dom"/>
</dbReference>
<feature type="compositionally biased region" description="Low complexity" evidence="1">
    <location>
        <begin position="14"/>
        <end position="35"/>
    </location>
</feature>
<feature type="region of interest" description="Disordered" evidence="1">
    <location>
        <begin position="265"/>
        <end position="311"/>
    </location>
</feature>
<dbReference type="Pfam" id="PF00078">
    <property type="entry name" value="RVT_1"/>
    <property type="match status" value="1"/>
</dbReference>
<dbReference type="InterPro" id="IPR053134">
    <property type="entry name" value="RNA-dir_DNA_polymerase"/>
</dbReference>
<dbReference type="PANTHER" id="PTHR24559:SF430">
    <property type="entry name" value="RNA-DIRECTED DNA POLYMERASE"/>
    <property type="match status" value="1"/>
</dbReference>
<gene>
    <name evidence="3" type="ORF">QYE76_032682</name>
</gene>